<evidence type="ECO:0000313" key="3">
    <source>
        <dbReference type="EMBL" id="PIC38423.1"/>
    </source>
</evidence>
<dbReference type="EMBL" id="PDUG01000003">
    <property type="protein sequence ID" value="PIC38423.1"/>
    <property type="molecule type" value="Genomic_DNA"/>
</dbReference>
<evidence type="ECO:0000259" key="1">
    <source>
        <dbReference type="Pfam" id="PF00646"/>
    </source>
</evidence>
<gene>
    <name evidence="3" type="primary">Cnig_chr_III.g10442</name>
    <name evidence="3" type="ORF">B9Z55_010442</name>
</gene>
<evidence type="ECO:0000313" key="4">
    <source>
        <dbReference type="Proteomes" id="UP000230233"/>
    </source>
</evidence>
<reference evidence="4" key="1">
    <citation type="submission" date="2017-10" db="EMBL/GenBank/DDBJ databases">
        <title>Rapid genome shrinkage in a self-fertile nematode reveals novel sperm competition proteins.</title>
        <authorList>
            <person name="Yin D."/>
            <person name="Schwarz E.M."/>
            <person name="Thomas C.G."/>
            <person name="Felde R.L."/>
            <person name="Korf I.F."/>
            <person name="Cutter A.D."/>
            <person name="Schartner C.M."/>
            <person name="Ralston E.J."/>
            <person name="Meyer B.J."/>
            <person name="Haag E.S."/>
        </authorList>
    </citation>
    <scope>NUCLEOTIDE SEQUENCE [LARGE SCALE GENOMIC DNA]</scope>
    <source>
        <strain evidence="4">JU1422</strain>
    </source>
</reference>
<dbReference type="Pfam" id="PF07735">
    <property type="entry name" value="FBA_2"/>
    <property type="match status" value="1"/>
</dbReference>
<protein>
    <submittedName>
        <fullName evidence="3">Uncharacterized protein</fullName>
    </submittedName>
</protein>
<dbReference type="AlphaFoldDB" id="A0A2G5UG38"/>
<evidence type="ECO:0000259" key="2">
    <source>
        <dbReference type="Pfam" id="PF07735"/>
    </source>
</evidence>
<sequence>MSREESNREDEHQLAVKADPKYIREQKLKESLFEVSKYIGEFKLWPLLNDDCKRMVIDNLDYKTRCRLAITSKKHYALIRDHPIHIHSIAFTDVSIPKSVMVVIEFEKDANQKYEKMFSEAGNSSYHEDAVEMVEKFMKLSQYGISTLRVAMIKYPLEKSRIKFLPKVKQVFMSLNDDSLIKWWLSKVPKDLDEFQLIPRDYSPISSSISTEMLTLPQVFRCKKLCIYDCYKFLNGDLLKLQARRISLNIQHVSDTEINQFLINWQNGNYVDGFKEACFFSTKKRNLRILLSGIENIIMWDDDFKEENSEIYAILQRRCFVKTCIQIPSKLNSFNSITANFDNHMINIFATGNADTRDGKQYTRYRMP</sequence>
<feature type="domain" description="F-box" evidence="1">
    <location>
        <begin position="45"/>
        <end position="86"/>
    </location>
</feature>
<dbReference type="PANTHER" id="PTHR31006">
    <property type="entry name" value="F-BOX DOMAIN-CONTAINING PROTEIN-RELATED-RELATED"/>
    <property type="match status" value="1"/>
</dbReference>
<dbReference type="InterPro" id="IPR012885">
    <property type="entry name" value="F-box_Sdz-33"/>
</dbReference>
<name>A0A2G5UG38_9PELO</name>
<dbReference type="OrthoDB" id="10285218at2759"/>
<organism evidence="3 4">
    <name type="scientific">Caenorhabditis nigoni</name>
    <dbReference type="NCBI Taxonomy" id="1611254"/>
    <lineage>
        <taxon>Eukaryota</taxon>
        <taxon>Metazoa</taxon>
        <taxon>Ecdysozoa</taxon>
        <taxon>Nematoda</taxon>
        <taxon>Chromadorea</taxon>
        <taxon>Rhabditida</taxon>
        <taxon>Rhabditina</taxon>
        <taxon>Rhabditomorpha</taxon>
        <taxon>Rhabditoidea</taxon>
        <taxon>Rhabditidae</taxon>
        <taxon>Peloderinae</taxon>
        <taxon>Caenorhabditis</taxon>
    </lineage>
</organism>
<dbReference type="Proteomes" id="UP000230233">
    <property type="component" value="Chromosome III"/>
</dbReference>
<dbReference type="PANTHER" id="PTHR31006:SF0">
    <property type="entry name" value="F-BOX ASSOCIATED DOMAIN-CONTAINING PROTEIN-RELATED"/>
    <property type="match status" value="1"/>
</dbReference>
<dbReference type="InterPro" id="IPR001810">
    <property type="entry name" value="F-box_dom"/>
</dbReference>
<accession>A0A2G5UG38</accession>
<dbReference type="InterPro" id="IPR042317">
    <property type="entry name" value="She-1-like"/>
</dbReference>
<proteinExistence type="predicted"/>
<dbReference type="Pfam" id="PF00646">
    <property type="entry name" value="F-box"/>
    <property type="match status" value="1"/>
</dbReference>
<comment type="caution">
    <text evidence="3">The sequence shown here is derived from an EMBL/GenBank/DDBJ whole genome shotgun (WGS) entry which is preliminary data.</text>
</comment>
<keyword evidence="4" id="KW-1185">Reference proteome</keyword>
<feature type="domain" description="Sdz-33 F-box" evidence="2">
    <location>
        <begin position="223"/>
        <end position="269"/>
    </location>
</feature>